<protein>
    <submittedName>
        <fullName evidence="1">Prothoracicotropic hormone</fullName>
    </submittedName>
</protein>
<keyword evidence="2" id="KW-1185">Reference proteome</keyword>
<evidence type="ECO:0000313" key="1">
    <source>
        <dbReference type="EMBL" id="BES91889.1"/>
    </source>
</evidence>
<dbReference type="InterPro" id="IPR029034">
    <property type="entry name" value="Cystine-knot_cytokine"/>
</dbReference>
<proteinExistence type="predicted"/>
<dbReference type="PANTHER" id="PTHR39940">
    <property type="entry name" value="PROTHORACICOTROPIC HORMONE, ISOFORM F"/>
    <property type="match status" value="1"/>
</dbReference>
<name>A0ABN7AKZ6_9HEMI</name>
<evidence type="ECO:0000313" key="2">
    <source>
        <dbReference type="Proteomes" id="UP001307889"/>
    </source>
</evidence>
<dbReference type="Gene3D" id="2.10.90.10">
    <property type="entry name" value="Cystine-knot cytokines"/>
    <property type="match status" value="1"/>
</dbReference>
<dbReference type="InterPro" id="IPR052876">
    <property type="entry name" value="Insect_Hormone_Regulators"/>
</dbReference>
<dbReference type="Proteomes" id="UP001307889">
    <property type="component" value="Chromosome 3"/>
</dbReference>
<accession>A0ABN7AKZ6</accession>
<dbReference type="EMBL" id="AP028911">
    <property type="protein sequence ID" value="BES91889.1"/>
    <property type="molecule type" value="Genomic_DNA"/>
</dbReference>
<organism evidence="1 2">
    <name type="scientific">Nesidiocoris tenuis</name>
    <dbReference type="NCBI Taxonomy" id="355587"/>
    <lineage>
        <taxon>Eukaryota</taxon>
        <taxon>Metazoa</taxon>
        <taxon>Ecdysozoa</taxon>
        <taxon>Arthropoda</taxon>
        <taxon>Hexapoda</taxon>
        <taxon>Insecta</taxon>
        <taxon>Pterygota</taxon>
        <taxon>Neoptera</taxon>
        <taxon>Paraneoptera</taxon>
        <taxon>Hemiptera</taxon>
        <taxon>Heteroptera</taxon>
        <taxon>Panheteroptera</taxon>
        <taxon>Cimicomorpha</taxon>
        <taxon>Miridae</taxon>
        <taxon>Dicyphina</taxon>
        <taxon>Nesidiocoris</taxon>
    </lineage>
</organism>
<gene>
    <name evidence="1" type="ORF">NTJ_04697</name>
</gene>
<sequence>MGGGLAQSRERLNLRLCFLKKGRLMQESNFCSCSPAEKTLIDLGPGYYPRFLASFQCDSIPCLNPPNIICDGMTYKVQVLKSREAGDAVDHSLPDSLKAAWKFVHVPVNVGCICGV</sequence>
<dbReference type="PANTHER" id="PTHR39940:SF1">
    <property type="entry name" value="PROTHORACICOTROPIC HORMONE, ISOFORM F"/>
    <property type="match status" value="1"/>
</dbReference>
<dbReference type="SUPFAM" id="SSF57501">
    <property type="entry name" value="Cystine-knot cytokines"/>
    <property type="match status" value="1"/>
</dbReference>
<reference evidence="1 2" key="1">
    <citation type="submission" date="2023-09" db="EMBL/GenBank/DDBJ databases">
        <title>Nesidiocoris tenuis whole genome shotgun sequence.</title>
        <authorList>
            <person name="Shibata T."/>
            <person name="Shimoda M."/>
            <person name="Kobayashi T."/>
            <person name="Uehara T."/>
        </authorList>
    </citation>
    <scope>NUCLEOTIDE SEQUENCE [LARGE SCALE GENOMIC DNA]</scope>
    <source>
        <strain evidence="1 2">Japan</strain>
    </source>
</reference>